<protein>
    <submittedName>
        <fullName evidence="3">CubicO group peptidase (Beta-lactamase class C family)</fullName>
    </submittedName>
</protein>
<dbReference type="PANTHER" id="PTHR46825">
    <property type="entry name" value="D-ALANYL-D-ALANINE-CARBOXYPEPTIDASE/ENDOPEPTIDASE AMPH"/>
    <property type="match status" value="1"/>
</dbReference>
<dbReference type="AlphaFoldDB" id="A0A2P8HJL2"/>
<organism evidence="3 4">
    <name type="scientific">Chitinophaga niastensis</name>
    <dbReference type="NCBI Taxonomy" id="536980"/>
    <lineage>
        <taxon>Bacteria</taxon>
        <taxon>Pseudomonadati</taxon>
        <taxon>Bacteroidota</taxon>
        <taxon>Chitinophagia</taxon>
        <taxon>Chitinophagales</taxon>
        <taxon>Chitinophagaceae</taxon>
        <taxon>Chitinophaga</taxon>
    </lineage>
</organism>
<evidence type="ECO:0000256" key="1">
    <source>
        <dbReference type="SAM" id="SignalP"/>
    </source>
</evidence>
<accession>A0A2P8HJL2</accession>
<keyword evidence="4" id="KW-1185">Reference proteome</keyword>
<dbReference type="Pfam" id="PF00144">
    <property type="entry name" value="Beta-lactamase"/>
    <property type="match status" value="1"/>
</dbReference>
<evidence type="ECO:0000313" key="3">
    <source>
        <dbReference type="EMBL" id="PSL46408.1"/>
    </source>
</evidence>
<reference evidence="3 4" key="1">
    <citation type="submission" date="2018-03" db="EMBL/GenBank/DDBJ databases">
        <title>Genomic Encyclopedia of Archaeal and Bacterial Type Strains, Phase II (KMG-II): from individual species to whole genera.</title>
        <authorList>
            <person name="Goeker M."/>
        </authorList>
    </citation>
    <scope>NUCLEOTIDE SEQUENCE [LARGE SCALE GENOMIC DNA]</scope>
    <source>
        <strain evidence="3 4">DSM 24859</strain>
    </source>
</reference>
<gene>
    <name evidence="3" type="ORF">CLV51_103386</name>
</gene>
<feature type="chain" id="PRO_5015194463" evidence="1">
    <location>
        <begin position="22"/>
        <end position="374"/>
    </location>
</feature>
<dbReference type="Gene3D" id="3.40.710.10">
    <property type="entry name" value="DD-peptidase/beta-lactamase superfamily"/>
    <property type="match status" value="1"/>
</dbReference>
<dbReference type="InterPro" id="IPR012338">
    <property type="entry name" value="Beta-lactam/transpept-like"/>
</dbReference>
<dbReference type="SUPFAM" id="SSF56601">
    <property type="entry name" value="beta-lactamase/transpeptidase-like"/>
    <property type="match status" value="1"/>
</dbReference>
<keyword evidence="1" id="KW-0732">Signal</keyword>
<feature type="domain" description="Beta-lactamase-related" evidence="2">
    <location>
        <begin position="30"/>
        <end position="357"/>
    </location>
</feature>
<dbReference type="InterPro" id="IPR001466">
    <property type="entry name" value="Beta-lactam-related"/>
</dbReference>
<feature type="signal peptide" evidence="1">
    <location>
        <begin position="1"/>
        <end position="21"/>
    </location>
</feature>
<dbReference type="EMBL" id="PYAW01000003">
    <property type="protein sequence ID" value="PSL46408.1"/>
    <property type="molecule type" value="Genomic_DNA"/>
</dbReference>
<dbReference type="InterPro" id="IPR050491">
    <property type="entry name" value="AmpC-like"/>
</dbReference>
<proteinExistence type="predicted"/>
<evidence type="ECO:0000259" key="2">
    <source>
        <dbReference type="Pfam" id="PF00144"/>
    </source>
</evidence>
<dbReference type="Proteomes" id="UP000240971">
    <property type="component" value="Unassembled WGS sequence"/>
</dbReference>
<dbReference type="PANTHER" id="PTHR46825:SF7">
    <property type="entry name" value="D-ALANYL-D-ALANINE CARBOXYPEPTIDASE"/>
    <property type="match status" value="1"/>
</dbReference>
<dbReference type="OrthoDB" id="9793489at2"/>
<comment type="caution">
    <text evidence="3">The sequence shown here is derived from an EMBL/GenBank/DDBJ whole genome shotgun (WGS) entry which is preliminary data.</text>
</comment>
<sequence>MKYFCLLFWSLFLCITTTAQTQDPALLQVDNPVKAFMRQYHVPGMSVAITRNGKLVYAHSYGYADTTQHTPVNNSNLFRIASVSKSITATAILKLTEEKKLSLDDHVFGPGGILGAEYSLPSNQPNVAQITVRELLQHTGGGWTNDDTDPMFSHPKMTANELIAWTLDHQPLLHTPGTVYAYSNFGYCILGRVIEKITGMTYEQYVKTAILQPCGISTMQTGGNTLDERKPNEVIYYGQQGQQPYSYNIARMDAHGGWIATATDLARFLVHIDGFPSPPDILTATSITAMTTPSAANPNYALGWLVNVYHNWWHSGSLPGTASEIIRAHNGFNWVILCNTRTDKSFFNDMDALIWKAVNDSTTQWPDTNLFMTK</sequence>
<name>A0A2P8HJL2_CHINA</name>
<dbReference type="RefSeq" id="WP_158267046.1">
    <property type="nucleotide sequence ID" value="NZ_PYAW01000003.1"/>
</dbReference>
<evidence type="ECO:0000313" key="4">
    <source>
        <dbReference type="Proteomes" id="UP000240971"/>
    </source>
</evidence>